<evidence type="ECO:0000313" key="3">
    <source>
        <dbReference type="Proteomes" id="UP000541610"/>
    </source>
</evidence>
<dbReference type="Proteomes" id="UP000541610">
    <property type="component" value="Unassembled WGS sequence"/>
</dbReference>
<dbReference type="Gene3D" id="3.90.226.10">
    <property type="entry name" value="2-enoyl-CoA Hydratase, Chain A, domain 1"/>
    <property type="match status" value="1"/>
</dbReference>
<name>A0A7J6PL77_PEROL</name>
<dbReference type="CDD" id="cd06558">
    <property type="entry name" value="crotonase-like"/>
    <property type="match status" value="1"/>
</dbReference>
<dbReference type="GO" id="GO:0016853">
    <property type="term" value="F:isomerase activity"/>
    <property type="evidence" value="ECO:0007669"/>
    <property type="project" value="UniProtKB-KW"/>
</dbReference>
<keyword evidence="2" id="KW-0413">Isomerase</keyword>
<comment type="similarity">
    <text evidence="1">Belongs to the enoyl-CoA hydratase/isomerase family.</text>
</comment>
<sequence>MASRSRVEKELEQLEALVGRGEIDEARMVDERTIMITLHGPGVEKVCVAVLSLLTDANPDHGLNSNALDFYWMASITASLAGDKHEILLIALNRPSVRNAIDRPMAGALYQTLKDFDENKSAKVAIIHGCGKDFCAGADLSSISKGENLAPAISIEGDKSPLGFARLTLSKPVIAAVSGHAVAGGLELAAWCDMRIIDRTAKFGVYCRRFGVPLVDGGTINLQSLIGHSRAMDMVLTGRAVEAEEAVRWGLATRMVERTEDLVPEAIK</sequence>
<accession>A0A7J6PL77</accession>
<organism evidence="2 3">
    <name type="scientific">Perkinsus olseni</name>
    <name type="common">Perkinsus atlanticus</name>
    <dbReference type="NCBI Taxonomy" id="32597"/>
    <lineage>
        <taxon>Eukaryota</taxon>
        <taxon>Sar</taxon>
        <taxon>Alveolata</taxon>
        <taxon>Perkinsozoa</taxon>
        <taxon>Perkinsea</taxon>
        <taxon>Perkinsida</taxon>
        <taxon>Perkinsidae</taxon>
        <taxon>Perkinsus</taxon>
    </lineage>
</organism>
<evidence type="ECO:0000256" key="1">
    <source>
        <dbReference type="ARBA" id="ARBA00005254"/>
    </source>
</evidence>
<reference evidence="2 3" key="1">
    <citation type="submission" date="2020-04" db="EMBL/GenBank/DDBJ databases">
        <title>Perkinsus olseni comparative genomics.</title>
        <authorList>
            <person name="Bogema D.R."/>
        </authorList>
    </citation>
    <scope>NUCLEOTIDE SEQUENCE [LARGE SCALE GENOMIC DNA]</scope>
    <source>
        <strain evidence="2">00978-12</strain>
    </source>
</reference>
<dbReference type="EMBL" id="JABANP010000010">
    <property type="protein sequence ID" value="KAF4696536.1"/>
    <property type="molecule type" value="Genomic_DNA"/>
</dbReference>
<protein>
    <submittedName>
        <fullName evidence="2">Enoyl-CoA hydratase/isomerase</fullName>
    </submittedName>
</protein>
<dbReference type="PANTHER" id="PTHR43802:SF1">
    <property type="entry name" value="IP11341P-RELATED"/>
    <property type="match status" value="1"/>
</dbReference>
<dbReference type="InterPro" id="IPR001753">
    <property type="entry name" value="Enoyl-CoA_hydra/iso"/>
</dbReference>
<dbReference type="OrthoDB" id="443474at2759"/>
<gene>
    <name evidence="2" type="primary">ECHA5</name>
    <name evidence="2" type="ORF">FOZ60_000225</name>
</gene>
<dbReference type="PANTHER" id="PTHR43802">
    <property type="entry name" value="ENOYL-COA HYDRATASE"/>
    <property type="match status" value="1"/>
</dbReference>
<evidence type="ECO:0000313" key="2">
    <source>
        <dbReference type="EMBL" id="KAF4696536.1"/>
    </source>
</evidence>
<dbReference type="Pfam" id="PF00378">
    <property type="entry name" value="ECH_1"/>
    <property type="match status" value="1"/>
</dbReference>
<proteinExistence type="inferred from homology"/>
<dbReference type="AlphaFoldDB" id="A0A7J6PL77"/>
<dbReference type="InterPro" id="IPR029045">
    <property type="entry name" value="ClpP/crotonase-like_dom_sf"/>
</dbReference>
<comment type="caution">
    <text evidence="2">The sequence shown here is derived from an EMBL/GenBank/DDBJ whole genome shotgun (WGS) entry which is preliminary data.</text>
</comment>
<dbReference type="SUPFAM" id="SSF52096">
    <property type="entry name" value="ClpP/crotonase"/>
    <property type="match status" value="1"/>
</dbReference>